<gene>
    <name evidence="8" type="ORF">OMP39_12720</name>
</gene>
<evidence type="ECO:0000313" key="8">
    <source>
        <dbReference type="EMBL" id="UZD54513.1"/>
    </source>
</evidence>
<evidence type="ECO:0000256" key="3">
    <source>
        <dbReference type="ARBA" id="ARBA00022692"/>
    </source>
</evidence>
<dbReference type="EMBL" id="CP110257">
    <property type="protein sequence ID" value="UZD54513.1"/>
    <property type="molecule type" value="Genomic_DNA"/>
</dbReference>
<comment type="subcellular location">
    <subcellularLocation>
        <location evidence="1">Membrane</location>
        <topology evidence="1">Multi-pass membrane protein</topology>
    </subcellularLocation>
</comment>
<dbReference type="InterPro" id="IPR037185">
    <property type="entry name" value="EmrE-like"/>
</dbReference>
<sequence length="303" mass="31843">MSAVLASAPAPAAGWPLYLRLVAVPAIWGGTFIAGRLVALAVPPGVGSVLRYLIASLALVLAAKVLEGGLPRLDRRQLWVTFALGATGIFAYNLFFLGALKHLPASRTSLIIALNPVVTIGLAALLLRERLSLRRAMGVILALAGVWVVISRGDITAALGQSVGLGEWLMFGGVWSWAAYTLIGRVALRGLTPLAATSYASLWGTLLLGLYSLTEWRGVELQAFTWPVVVAAVYLGLFGTALAFVWYSQGVQRIGAARTVVFNNLVPVFGATFGVLLLGEPLLPSMLIGGAIAVTGVMLASRP</sequence>
<dbReference type="Proteomes" id="UP001163266">
    <property type="component" value="Chromosome"/>
</dbReference>
<feature type="transmembrane region" description="Helical" evidence="6">
    <location>
        <begin position="21"/>
        <end position="43"/>
    </location>
</feature>
<dbReference type="Gene3D" id="1.10.3730.20">
    <property type="match status" value="1"/>
</dbReference>
<evidence type="ECO:0000313" key="9">
    <source>
        <dbReference type="Proteomes" id="UP001163266"/>
    </source>
</evidence>
<dbReference type="InterPro" id="IPR000620">
    <property type="entry name" value="EamA_dom"/>
</dbReference>
<organism evidence="8 9">
    <name type="scientific">Caldimonas aquatica</name>
    <dbReference type="NCBI Taxonomy" id="376175"/>
    <lineage>
        <taxon>Bacteria</taxon>
        <taxon>Pseudomonadati</taxon>
        <taxon>Pseudomonadota</taxon>
        <taxon>Betaproteobacteria</taxon>
        <taxon>Burkholderiales</taxon>
        <taxon>Sphaerotilaceae</taxon>
        <taxon>Caldimonas</taxon>
    </lineage>
</organism>
<feature type="transmembrane region" description="Helical" evidence="6">
    <location>
        <begin position="78"/>
        <end position="97"/>
    </location>
</feature>
<evidence type="ECO:0000256" key="2">
    <source>
        <dbReference type="ARBA" id="ARBA00007362"/>
    </source>
</evidence>
<feature type="transmembrane region" description="Helical" evidence="6">
    <location>
        <begin position="49"/>
        <end position="66"/>
    </location>
</feature>
<feature type="transmembrane region" description="Helical" evidence="6">
    <location>
        <begin position="190"/>
        <end position="211"/>
    </location>
</feature>
<feature type="domain" description="EamA" evidence="7">
    <location>
        <begin position="21"/>
        <end position="150"/>
    </location>
</feature>
<feature type="transmembrane region" description="Helical" evidence="6">
    <location>
        <begin position="259"/>
        <end position="277"/>
    </location>
</feature>
<keyword evidence="9" id="KW-1185">Reference proteome</keyword>
<evidence type="ECO:0000256" key="5">
    <source>
        <dbReference type="ARBA" id="ARBA00023136"/>
    </source>
</evidence>
<dbReference type="PANTHER" id="PTHR32322:SF2">
    <property type="entry name" value="EAMA DOMAIN-CONTAINING PROTEIN"/>
    <property type="match status" value="1"/>
</dbReference>
<evidence type="ECO:0000259" key="7">
    <source>
        <dbReference type="Pfam" id="PF00892"/>
    </source>
</evidence>
<keyword evidence="4 6" id="KW-1133">Transmembrane helix</keyword>
<dbReference type="PANTHER" id="PTHR32322">
    <property type="entry name" value="INNER MEMBRANE TRANSPORTER"/>
    <property type="match status" value="1"/>
</dbReference>
<feature type="domain" description="EamA" evidence="7">
    <location>
        <begin position="165"/>
        <end position="301"/>
    </location>
</feature>
<proteinExistence type="inferred from homology"/>
<evidence type="ECO:0000256" key="4">
    <source>
        <dbReference type="ARBA" id="ARBA00022989"/>
    </source>
</evidence>
<dbReference type="SUPFAM" id="SSF103481">
    <property type="entry name" value="Multidrug resistance efflux transporter EmrE"/>
    <property type="match status" value="2"/>
</dbReference>
<keyword evidence="5 6" id="KW-0472">Membrane</keyword>
<name>A0ABY6MR93_9BURK</name>
<accession>A0ABY6MR93</accession>
<feature type="transmembrane region" description="Helical" evidence="6">
    <location>
        <begin position="223"/>
        <end position="247"/>
    </location>
</feature>
<feature type="transmembrane region" description="Helical" evidence="6">
    <location>
        <begin position="139"/>
        <end position="159"/>
    </location>
</feature>
<feature type="transmembrane region" description="Helical" evidence="6">
    <location>
        <begin position="283"/>
        <end position="301"/>
    </location>
</feature>
<evidence type="ECO:0000256" key="1">
    <source>
        <dbReference type="ARBA" id="ARBA00004141"/>
    </source>
</evidence>
<feature type="transmembrane region" description="Helical" evidence="6">
    <location>
        <begin position="109"/>
        <end position="127"/>
    </location>
</feature>
<dbReference type="InterPro" id="IPR050638">
    <property type="entry name" value="AA-Vitamin_Transporters"/>
</dbReference>
<feature type="transmembrane region" description="Helical" evidence="6">
    <location>
        <begin position="165"/>
        <end position="183"/>
    </location>
</feature>
<comment type="similarity">
    <text evidence="2">Belongs to the EamA transporter family.</text>
</comment>
<dbReference type="RefSeq" id="WP_264892081.1">
    <property type="nucleotide sequence ID" value="NZ_CP110257.1"/>
</dbReference>
<keyword evidence="3 6" id="KW-0812">Transmembrane</keyword>
<dbReference type="Pfam" id="PF00892">
    <property type="entry name" value="EamA"/>
    <property type="match status" value="2"/>
</dbReference>
<protein>
    <submittedName>
        <fullName evidence="8">DMT family transporter</fullName>
    </submittedName>
</protein>
<reference evidence="8" key="1">
    <citation type="submission" date="2022-10" db="EMBL/GenBank/DDBJ databases">
        <title>Complete genome sequence of Schlegelella aquatica LMG 23380.</title>
        <authorList>
            <person name="Musilova J."/>
            <person name="Kourilova X."/>
            <person name="Bezdicek M."/>
            <person name="Hermankova K."/>
            <person name="Obruca S."/>
            <person name="Sedlar K."/>
        </authorList>
    </citation>
    <scope>NUCLEOTIDE SEQUENCE</scope>
    <source>
        <strain evidence="8">LMG 23380</strain>
    </source>
</reference>
<evidence type="ECO:0000256" key="6">
    <source>
        <dbReference type="SAM" id="Phobius"/>
    </source>
</evidence>